<organism evidence="1 2">
    <name type="scientific">Modicella reniformis</name>
    <dbReference type="NCBI Taxonomy" id="1440133"/>
    <lineage>
        <taxon>Eukaryota</taxon>
        <taxon>Fungi</taxon>
        <taxon>Fungi incertae sedis</taxon>
        <taxon>Mucoromycota</taxon>
        <taxon>Mortierellomycotina</taxon>
        <taxon>Mortierellomycetes</taxon>
        <taxon>Mortierellales</taxon>
        <taxon>Mortierellaceae</taxon>
        <taxon>Modicella</taxon>
    </lineage>
</organism>
<gene>
    <name evidence="1" type="ORF">BGZ65_010929</name>
</gene>
<accession>A0A9P6IRK3</accession>
<name>A0A9P6IRK3_9FUNG</name>
<keyword evidence="2" id="KW-1185">Reference proteome</keyword>
<reference evidence="1" key="1">
    <citation type="journal article" date="2020" name="Fungal Divers.">
        <title>Resolving the Mortierellaceae phylogeny through synthesis of multi-gene phylogenetics and phylogenomics.</title>
        <authorList>
            <person name="Vandepol N."/>
            <person name="Liber J."/>
            <person name="Desiro A."/>
            <person name="Na H."/>
            <person name="Kennedy M."/>
            <person name="Barry K."/>
            <person name="Grigoriev I.V."/>
            <person name="Miller A.N."/>
            <person name="O'Donnell K."/>
            <person name="Stajich J.E."/>
            <person name="Bonito G."/>
        </authorList>
    </citation>
    <scope>NUCLEOTIDE SEQUENCE</scope>
    <source>
        <strain evidence="1">MES-2147</strain>
    </source>
</reference>
<dbReference type="Proteomes" id="UP000749646">
    <property type="component" value="Unassembled WGS sequence"/>
</dbReference>
<dbReference type="EMBL" id="JAAAHW010008051">
    <property type="protein sequence ID" value="KAF9945288.1"/>
    <property type="molecule type" value="Genomic_DNA"/>
</dbReference>
<evidence type="ECO:0000313" key="2">
    <source>
        <dbReference type="Proteomes" id="UP000749646"/>
    </source>
</evidence>
<comment type="caution">
    <text evidence="1">The sequence shown here is derived from an EMBL/GenBank/DDBJ whole genome shotgun (WGS) entry which is preliminary data.</text>
</comment>
<feature type="non-terminal residue" evidence="1">
    <location>
        <position position="1"/>
    </location>
</feature>
<protein>
    <submittedName>
        <fullName evidence="1">Uncharacterized protein</fullName>
    </submittedName>
</protein>
<evidence type="ECO:0000313" key="1">
    <source>
        <dbReference type="EMBL" id="KAF9945288.1"/>
    </source>
</evidence>
<dbReference type="AlphaFoldDB" id="A0A9P6IRK3"/>
<sequence>KWIKERSEGVQKDLGFKAVAGNTTKIPVHVMTNLKSPYGSVSQQNVSPQVVKINAIKNVSKENDKISTQSDESVLFKGPNEEAKETITNSAAILKGKWATLSAVVVAIVFAL</sequence>
<proteinExistence type="predicted"/>